<feature type="transmembrane region" description="Helical" evidence="5">
    <location>
        <begin position="102"/>
        <end position="128"/>
    </location>
</feature>
<feature type="transmembrane region" description="Helical" evidence="5">
    <location>
        <begin position="155"/>
        <end position="175"/>
    </location>
</feature>
<feature type="transmembrane region" description="Helical" evidence="5">
    <location>
        <begin position="72"/>
        <end position="90"/>
    </location>
</feature>
<comment type="caution">
    <text evidence="7">The sequence shown here is derived from an EMBL/GenBank/DDBJ whole genome shotgun (WGS) entry which is preliminary data.</text>
</comment>
<comment type="subcellular location">
    <subcellularLocation>
        <location evidence="1">Membrane</location>
        <topology evidence="1">Multi-pass membrane protein</topology>
    </subcellularLocation>
</comment>
<reference evidence="7 8" key="1">
    <citation type="submission" date="2018-03" db="EMBL/GenBank/DDBJ databases">
        <title>Genomic Encyclopedia of Archaeal and Bacterial Type Strains, Phase II (KMG-II): from individual species to whole genera.</title>
        <authorList>
            <person name="Goeker M."/>
        </authorList>
    </citation>
    <scope>NUCLEOTIDE SEQUENCE [LARGE SCALE GENOMIC DNA]</scope>
    <source>
        <strain evidence="7 8">DSM 101533</strain>
    </source>
</reference>
<feature type="transmembrane region" description="Helical" evidence="5">
    <location>
        <begin position="33"/>
        <end position="51"/>
    </location>
</feature>
<protein>
    <submittedName>
        <fullName evidence="7">Putative membrane protein</fullName>
    </submittedName>
</protein>
<dbReference type="RefSeq" id="WP_106354509.1">
    <property type="nucleotide sequence ID" value="NZ_JBHOGK010000004.1"/>
</dbReference>
<dbReference type="EMBL" id="PVTP01000002">
    <property type="protein sequence ID" value="PRY79379.1"/>
    <property type="molecule type" value="Genomic_DNA"/>
</dbReference>
<evidence type="ECO:0000313" key="8">
    <source>
        <dbReference type="Proteomes" id="UP000238007"/>
    </source>
</evidence>
<keyword evidence="2 5" id="KW-0812">Transmembrane</keyword>
<accession>A0A2T0W2G8</accession>
<evidence type="ECO:0000256" key="2">
    <source>
        <dbReference type="ARBA" id="ARBA00022692"/>
    </source>
</evidence>
<organism evidence="7 8">
    <name type="scientific">Yoonia maritima</name>
    <dbReference type="NCBI Taxonomy" id="1435347"/>
    <lineage>
        <taxon>Bacteria</taxon>
        <taxon>Pseudomonadati</taxon>
        <taxon>Pseudomonadota</taxon>
        <taxon>Alphaproteobacteria</taxon>
        <taxon>Rhodobacterales</taxon>
        <taxon>Paracoccaceae</taxon>
        <taxon>Yoonia</taxon>
    </lineage>
</organism>
<feature type="domain" description="NnrU" evidence="6">
    <location>
        <begin position="4"/>
        <end position="178"/>
    </location>
</feature>
<dbReference type="GO" id="GO:0016020">
    <property type="term" value="C:membrane"/>
    <property type="evidence" value="ECO:0007669"/>
    <property type="project" value="UniProtKB-SubCell"/>
</dbReference>
<proteinExistence type="predicted"/>
<sequence length="181" mass="19667">MTFIILGLVLWAGVHFWKRLAPASREALGDKGKMIVTAGSFIGLILMIIGYRGAEGTFYWGRTPAMTGINNLLMLLAFYLFAAAGSKARITQYIRHPQLTAVMLWAVAHLLVNGDTPSFILFGGLLVWASSEIQLINRAEPDWTPAHAVPMKKEITALIATVVVFAVVAGVHIALGYNPFG</sequence>
<evidence type="ECO:0000256" key="3">
    <source>
        <dbReference type="ARBA" id="ARBA00022989"/>
    </source>
</evidence>
<gene>
    <name evidence="7" type="ORF">CLV80_10222</name>
</gene>
<keyword evidence="3 5" id="KW-1133">Transmembrane helix</keyword>
<evidence type="ECO:0000256" key="5">
    <source>
        <dbReference type="SAM" id="Phobius"/>
    </source>
</evidence>
<keyword evidence="8" id="KW-1185">Reference proteome</keyword>
<dbReference type="Proteomes" id="UP000238007">
    <property type="component" value="Unassembled WGS sequence"/>
</dbReference>
<evidence type="ECO:0000256" key="1">
    <source>
        <dbReference type="ARBA" id="ARBA00004141"/>
    </source>
</evidence>
<evidence type="ECO:0000313" key="7">
    <source>
        <dbReference type="EMBL" id="PRY79379.1"/>
    </source>
</evidence>
<dbReference type="Pfam" id="PF07298">
    <property type="entry name" value="NnrU"/>
    <property type="match status" value="1"/>
</dbReference>
<evidence type="ECO:0000259" key="6">
    <source>
        <dbReference type="Pfam" id="PF07298"/>
    </source>
</evidence>
<keyword evidence="4 5" id="KW-0472">Membrane</keyword>
<name>A0A2T0W2G8_9RHOB</name>
<dbReference type="AlphaFoldDB" id="A0A2T0W2G8"/>
<dbReference type="OrthoDB" id="5293641at2"/>
<dbReference type="InterPro" id="IPR009915">
    <property type="entry name" value="NnrU_dom"/>
</dbReference>
<evidence type="ECO:0000256" key="4">
    <source>
        <dbReference type="ARBA" id="ARBA00023136"/>
    </source>
</evidence>